<sequence length="319" mass="34710">MSSLGLLKLFQYVGGLTTAYAGYRLYNHLTFYLLPSQTLDRWRQPKRKPWALVTGSSAGIGFGTAQELAGRGFNVVLLGHLEAELLEAQSLIQAENAGTEVRTLVLDATSATPDDIKKSLGTISDLPLTILVNNVGGFPMKPPQIRNLMDFSAEELDRSLNINACFMSHVTRSLLPQLARNGPSLVLNVSSAARMGIPGIVPYSACKGFIISFSTALSREMAAARVPIDVLAIIPGDVKTQANTIGLTPGTPTAREYAGMMLNRAPRAVSRGWTECAPFWPHALQIGFIESLPNSLALRLLIKTFEDKKRASEEREKQK</sequence>
<protein>
    <submittedName>
        <fullName evidence="6">Uncharacterized protein</fullName>
    </submittedName>
</protein>
<evidence type="ECO:0000313" key="6">
    <source>
        <dbReference type="EMBL" id="KAI1862552.1"/>
    </source>
</evidence>
<evidence type="ECO:0000313" key="7">
    <source>
        <dbReference type="Proteomes" id="UP000829685"/>
    </source>
</evidence>
<evidence type="ECO:0000256" key="5">
    <source>
        <dbReference type="RuleBase" id="RU000363"/>
    </source>
</evidence>
<dbReference type="InterPro" id="IPR051019">
    <property type="entry name" value="VLCFA-Steroid_DH"/>
</dbReference>
<evidence type="ECO:0000256" key="3">
    <source>
        <dbReference type="ARBA" id="ARBA00022857"/>
    </source>
</evidence>
<evidence type="ECO:0000256" key="4">
    <source>
        <dbReference type="ARBA" id="ARBA00023002"/>
    </source>
</evidence>
<dbReference type="PANTHER" id="PTHR43899">
    <property type="entry name" value="RH59310P"/>
    <property type="match status" value="1"/>
</dbReference>
<dbReference type="SUPFAM" id="SSF51735">
    <property type="entry name" value="NAD(P)-binding Rossmann-fold domains"/>
    <property type="match status" value="1"/>
</dbReference>
<evidence type="ECO:0000256" key="2">
    <source>
        <dbReference type="ARBA" id="ARBA00006484"/>
    </source>
</evidence>
<name>A0A9P9WGX6_9PEZI</name>
<keyword evidence="4" id="KW-0560">Oxidoreductase</keyword>
<dbReference type="InterPro" id="IPR020904">
    <property type="entry name" value="Sc_DH/Rdtase_CS"/>
</dbReference>
<comment type="similarity">
    <text evidence="2 5">Belongs to the short-chain dehydrogenases/reductases (SDR) family.</text>
</comment>
<dbReference type="GO" id="GO:0016491">
    <property type="term" value="F:oxidoreductase activity"/>
    <property type="evidence" value="ECO:0007669"/>
    <property type="project" value="UniProtKB-KW"/>
</dbReference>
<comment type="caution">
    <text evidence="6">The sequence shown here is derived from an EMBL/GenBank/DDBJ whole genome shotgun (WGS) entry which is preliminary data.</text>
</comment>
<dbReference type="PRINTS" id="PR00080">
    <property type="entry name" value="SDRFAMILY"/>
</dbReference>
<dbReference type="Pfam" id="PF00106">
    <property type="entry name" value="adh_short"/>
    <property type="match status" value="1"/>
</dbReference>
<reference evidence="6" key="1">
    <citation type="submission" date="2021-03" db="EMBL/GenBank/DDBJ databases">
        <title>Revisited historic fungal species revealed as producer of novel bioactive compounds through whole genome sequencing and comparative genomics.</title>
        <authorList>
            <person name="Vignolle G.A."/>
            <person name="Hochenegger N."/>
            <person name="Mach R.L."/>
            <person name="Mach-Aigner A.R."/>
            <person name="Javad Rahimi M."/>
            <person name="Salim K.A."/>
            <person name="Chan C.M."/>
            <person name="Lim L.B.L."/>
            <person name="Cai F."/>
            <person name="Druzhinina I.S."/>
            <person name="U'Ren J.M."/>
            <person name="Derntl C."/>
        </authorList>
    </citation>
    <scope>NUCLEOTIDE SEQUENCE</scope>
    <source>
        <strain evidence="6">TUCIM 5799</strain>
    </source>
</reference>
<dbReference type="EMBL" id="JAFIMR010000027">
    <property type="protein sequence ID" value="KAI1862552.1"/>
    <property type="molecule type" value="Genomic_DNA"/>
</dbReference>
<dbReference type="PRINTS" id="PR00081">
    <property type="entry name" value="GDHRDH"/>
</dbReference>
<dbReference type="Gene3D" id="3.40.50.720">
    <property type="entry name" value="NAD(P)-binding Rossmann-like Domain"/>
    <property type="match status" value="1"/>
</dbReference>
<keyword evidence="3" id="KW-0521">NADP</keyword>
<comment type="subcellular location">
    <subcellularLocation>
        <location evidence="1">Endoplasmic reticulum</location>
    </subcellularLocation>
</comment>
<organism evidence="6 7">
    <name type="scientific">Neoarthrinium moseri</name>
    <dbReference type="NCBI Taxonomy" id="1658444"/>
    <lineage>
        <taxon>Eukaryota</taxon>
        <taxon>Fungi</taxon>
        <taxon>Dikarya</taxon>
        <taxon>Ascomycota</taxon>
        <taxon>Pezizomycotina</taxon>
        <taxon>Sordariomycetes</taxon>
        <taxon>Xylariomycetidae</taxon>
        <taxon>Amphisphaeriales</taxon>
        <taxon>Apiosporaceae</taxon>
        <taxon>Neoarthrinium</taxon>
    </lineage>
</organism>
<keyword evidence="7" id="KW-1185">Reference proteome</keyword>
<proteinExistence type="inferred from homology"/>
<dbReference type="InterPro" id="IPR036291">
    <property type="entry name" value="NAD(P)-bd_dom_sf"/>
</dbReference>
<evidence type="ECO:0000256" key="1">
    <source>
        <dbReference type="ARBA" id="ARBA00004240"/>
    </source>
</evidence>
<dbReference type="Proteomes" id="UP000829685">
    <property type="component" value="Unassembled WGS sequence"/>
</dbReference>
<dbReference type="PROSITE" id="PS00061">
    <property type="entry name" value="ADH_SHORT"/>
    <property type="match status" value="1"/>
</dbReference>
<dbReference type="GO" id="GO:0005783">
    <property type="term" value="C:endoplasmic reticulum"/>
    <property type="evidence" value="ECO:0007669"/>
    <property type="project" value="UniProtKB-SubCell"/>
</dbReference>
<dbReference type="AlphaFoldDB" id="A0A9P9WGX6"/>
<accession>A0A9P9WGX6</accession>
<gene>
    <name evidence="6" type="ORF">JX265_009266</name>
</gene>
<dbReference type="InterPro" id="IPR002347">
    <property type="entry name" value="SDR_fam"/>
</dbReference>
<dbReference type="PANTHER" id="PTHR43899:SF13">
    <property type="entry name" value="RH59310P"/>
    <property type="match status" value="1"/>
</dbReference>